<feature type="region of interest" description="Disordered" evidence="1">
    <location>
        <begin position="250"/>
        <end position="357"/>
    </location>
</feature>
<keyword evidence="3" id="KW-1185">Reference proteome</keyword>
<comment type="caution">
    <text evidence="2">The sequence shown here is derived from an EMBL/GenBank/DDBJ whole genome shotgun (WGS) entry which is preliminary data.</text>
</comment>
<reference evidence="3" key="1">
    <citation type="journal article" date="2019" name="Int. J. Syst. Evol. Microbiol.">
        <title>The Global Catalogue of Microorganisms (GCM) 10K type strain sequencing project: providing services to taxonomists for standard genome sequencing and annotation.</title>
        <authorList>
            <consortium name="The Broad Institute Genomics Platform"/>
            <consortium name="The Broad Institute Genome Sequencing Center for Infectious Disease"/>
            <person name="Wu L."/>
            <person name="Ma J."/>
        </authorList>
    </citation>
    <scope>NUCLEOTIDE SEQUENCE [LARGE SCALE GENOMIC DNA]</scope>
    <source>
        <strain evidence="3">KCTC 42282</strain>
    </source>
</reference>
<name>A0ABV7UHM2_9HYPH</name>
<evidence type="ECO:0000313" key="2">
    <source>
        <dbReference type="EMBL" id="MFC3638002.1"/>
    </source>
</evidence>
<dbReference type="RefSeq" id="WP_191320770.1">
    <property type="nucleotide sequence ID" value="NZ_BNCG01000025.1"/>
</dbReference>
<proteinExistence type="predicted"/>
<evidence type="ECO:0000313" key="3">
    <source>
        <dbReference type="Proteomes" id="UP001595704"/>
    </source>
</evidence>
<gene>
    <name evidence="2" type="ORF">ACFONL_11565</name>
</gene>
<organism evidence="2 3">
    <name type="scientific">Camelimonas fluminis</name>
    <dbReference type="NCBI Taxonomy" id="1576911"/>
    <lineage>
        <taxon>Bacteria</taxon>
        <taxon>Pseudomonadati</taxon>
        <taxon>Pseudomonadota</taxon>
        <taxon>Alphaproteobacteria</taxon>
        <taxon>Hyphomicrobiales</taxon>
        <taxon>Chelatococcaceae</taxon>
        <taxon>Camelimonas</taxon>
    </lineage>
</organism>
<feature type="compositionally biased region" description="Basic and acidic residues" evidence="1">
    <location>
        <begin position="339"/>
        <end position="357"/>
    </location>
</feature>
<dbReference type="Proteomes" id="UP001595704">
    <property type="component" value="Unassembled WGS sequence"/>
</dbReference>
<evidence type="ECO:0000256" key="1">
    <source>
        <dbReference type="SAM" id="MobiDB-lite"/>
    </source>
</evidence>
<sequence>MAHRVDETRLLAILNDSNLTDLSPDQRKAALRCLMSGADQYLQTLDMPSGEYVVSLEHPRVGIVRIPVSPSALRGTIGSILDVAQSLIETAAEIAASGSIDPRSFDTTDDYEGALKRRVLGFQIISVCNTADLIRWDVSGHHEPNKPFMLSIDAHDREDAEFQARWTETLASTSAPLTVERLPQFMEAAYRLKIIAADPKPIELLELAATALDLVRTIRTSPESKSISALMDTDAFQALETLLARAARIPDTPSPVVNHDTPEAESTVPTEPQNHINVPCDRPLDTDPAPTDYGPDPSRSGITHNEDTAISPHAPEAPASPSPLEPTGIPTSLPTHAADAPRREPQTGELKEPINIF</sequence>
<dbReference type="EMBL" id="JBHRYC010000055">
    <property type="protein sequence ID" value="MFC3638002.1"/>
    <property type="molecule type" value="Genomic_DNA"/>
</dbReference>
<protein>
    <submittedName>
        <fullName evidence="2">Uncharacterized protein</fullName>
    </submittedName>
</protein>
<accession>A0ABV7UHM2</accession>
<feature type="compositionally biased region" description="Polar residues" evidence="1">
    <location>
        <begin position="267"/>
        <end position="276"/>
    </location>
</feature>